<dbReference type="Proteomes" id="UP000799757">
    <property type="component" value="Unassembled WGS sequence"/>
</dbReference>
<dbReference type="Gene3D" id="2.120.10.80">
    <property type="entry name" value="Kelch-type beta propeller"/>
    <property type="match status" value="2"/>
</dbReference>
<gene>
    <name evidence="3" type="ORF">K505DRAFT_363780</name>
</gene>
<dbReference type="SUPFAM" id="SSF117281">
    <property type="entry name" value="Kelch motif"/>
    <property type="match status" value="1"/>
</dbReference>
<evidence type="ECO:0000256" key="1">
    <source>
        <dbReference type="ARBA" id="ARBA00022737"/>
    </source>
</evidence>
<name>A0A6A6X4N8_9PLEO</name>
<dbReference type="InterPro" id="IPR015915">
    <property type="entry name" value="Kelch-typ_b-propeller"/>
</dbReference>
<dbReference type="Pfam" id="PF24681">
    <property type="entry name" value="Kelch_KLHDC2_KLHL20_DRC7"/>
    <property type="match status" value="1"/>
</dbReference>
<dbReference type="OrthoDB" id="10250130at2759"/>
<reference evidence="3" key="1">
    <citation type="journal article" date="2020" name="Stud. Mycol.">
        <title>101 Dothideomycetes genomes: a test case for predicting lifestyles and emergence of pathogens.</title>
        <authorList>
            <person name="Haridas S."/>
            <person name="Albert R."/>
            <person name="Binder M."/>
            <person name="Bloem J."/>
            <person name="Labutti K."/>
            <person name="Salamov A."/>
            <person name="Andreopoulos B."/>
            <person name="Baker S."/>
            <person name="Barry K."/>
            <person name="Bills G."/>
            <person name="Bluhm B."/>
            <person name="Cannon C."/>
            <person name="Castanera R."/>
            <person name="Culley D."/>
            <person name="Daum C."/>
            <person name="Ezra D."/>
            <person name="Gonzalez J."/>
            <person name="Henrissat B."/>
            <person name="Kuo A."/>
            <person name="Liang C."/>
            <person name="Lipzen A."/>
            <person name="Lutzoni F."/>
            <person name="Magnuson J."/>
            <person name="Mondo S."/>
            <person name="Nolan M."/>
            <person name="Ohm R."/>
            <person name="Pangilinan J."/>
            <person name="Park H.-J."/>
            <person name="Ramirez L."/>
            <person name="Alfaro M."/>
            <person name="Sun H."/>
            <person name="Tritt A."/>
            <person name="Yoshinaga Y."/>
            <person name="Zwiers L.-H."/>
            <person name="Turgeon B."/>
            <person name="Goodwin S."/>
            <person name="Spatafora J."/>
            <person name="Crous P."/>
            <person name="Grigoriev I."/>
        </authorList>
    </citation>
    <scope>NUCLEOTIDE SEQUENCE</scope>
    <source>
        <strain evidence="3">CBS 109.77</strain>
    </source>
</reference>
<dbReference type="PANTHER" id="PTHR47435">
    <property type="entry name" value="KELCH REPEAT PROTEIN (AFU_ORTHOLOGUE AFUA_5G12780)"/>
    <property type="match status" value="1"/>
</dbReference>
<keyword evidence="2" id="KW-0408">Iron</keyword>
<dbReference type="EMBL" id="MU002017">
    <property type="protein sequence ID" value="KAF2791470.1"/>
    <property type="molecule type" value="Genomic_DNA"/>
</dbReference>
<dbReference type="GO" id="GO:0019760">
    <property type="term" value="P:glucosinolate metabolic process"/>
    <property type="evidence" value="ECO:0007669"/>
    <property type="project" value="UniProtKB-ARBA"/>
</dbReference>
<dbReference type="AlphaFoldDB" id="A0A6A6X4N8"/>
<accession>A0A6A6X4N8</accession>
<dbReference type="PANTHER" id="PTHR47435:SF4">
    <property type="entry name" value="KELCH REPEAT PROTEIN (AFU_ORTHOLOGUE AFUA_5G12780)"/>
    <property type="match status" value="1"/>
</dbReference>
<sequence length="448" mass="47220">MEPAVAGVLYAAETIIEGAAALATGMAHPTLPLKTKLLHISSVPLPRSYHTISVVKGRAYIFGGEIETGKLADNAMHIVILPSSGVLEADYTSNPARSAQPGGETPAPRKGHTAVVIGDSIYIFGGEGVTPENGRIWVYSTISNNWTYLDPSPDAPYPTHRTGHAAASSEFPGPKQVIFKEKAPQQPADPSRVVPEPADSATWGTIMVVGGRDTTTNELLTDGLAFDVRTRAWSNIPTPPGPPREGASLALMGNHLYRFGGKGIETYASGGMQYLVVNSIWEHAKGGTTPLVSGWAWEDVPHTDGSTAPQARSNAGLTGVTTGQGRHYLLVLGGEGEAAGPTSAFFDDIWAFQLPSEHGTAAVVKDTMRASFRRNTRVGDWAEALYTHVDDAGVEKEIPGLPKKGVGKRGRFAVAGGSEVDGASVIAWGGVDERGAVLGDGWLVTVER</sequence>
<proteinExistence type="predicted"/>
<evidence type="ECO:0000256" key="2">
    <source>
        <dbReference type="ARBA" id="ARBA00023004"/>
    </source>
</evidence>
<organism evidence="3 4">
    <name type="scientific">Melanomma pulvis-pyrius CBS 109.77</name>
    <dbReference type="NCBI Taxonomy" id="1314802"/>
    <lineage>
        <taxon>Eukaryota</taxon>
        <taxon>Fungi</taxon>
        <taxon>Dikarya</taxon>
        <taxon>Ascomycota</taxon>
        <taxon>Pezizomycotina</taxon>
        <taxon>Dothideomycetes</taxon>
        <taxon>Pleosporomycetidae</taxon>
        <taxon>Pleosporales</taxon>
        <taxon>Melanommataceae</taxon>
        <taxon>Melanomma</taxon>
    </lineage>
</organism>
<keyword evidence="4" id="KW-1185">Reference proteome</keyword>
<evidence type="ECO:0000313" key="4">
    <source>
        <dbReference type="Proteomes" id="UP000799757"/>
    </source>
</evidence>
<protein>
    <submittedName>
        <fullName evidence="3">Galactose oxidase</fullName>
    </submittedName>
</protein>
<evidence type="ECO:0000313" key="3">
    <source>
        <dbReference type="EMBL" id="KAF2791470.1"/>
    </source>
</evidence>
<keyword evidence="1" id="KW-0677">Repeat</keyword>